<evidence type="ECO:0000313" key="12">
    <source>
        <dbReference type="Ensembl" id="ENSLOCP00000021686.1"/>
    </source>
</evidence>
<dbReference type="OMA" id="CLESGTF"/>
<keyword evidence="6 9" id="KW-0675">Receptor</keyword>
<reference evidence="12" key="2">
    <citation type="submission" date="2025-08" db="UniProtKB">
        <authorList>
            <consortium name="Ensembl"/>
        </authorList>
    </citation>
    <scope>IDENTIFICATION</scope>
</reference>
<dbReference type="HOGENOM" id="CLU_009579_8_0_1"/>
<feature type="domain" description="G-protein coupled receptors family 1 profile" evidence="11">
    <location>
        <begin position="55"/>
        <end position="314"/>
    </location>
</feature>
<comment type="similarity">
    <text evidence="8">Belongs to the chemokine-like receptor (CMKLR) family.</text>
</comment>
<dbReference type="Ensembl" id="ENSLOCT00000021723.1">
    <property type="protein sequence ID" value="ENSLOCP00000021686.1"/>
    <property type="gene ID" value="ENSLOCG00000017581.1"/>
</dbReference>
<feature type="transmembrane region" description="Helical" evidence="10">
    <location>
        <begin position="83"/>
        <end position="106"/>
    </location>
</feature>
<dbReference type="InParanoid" id="W5NM27"/>
<comment type="subcellular location">
    <subcellularLocation>
        <location evidence="1">Membrane</location>
        <topology evidence="1">Multi-pass membrane protein</topology>
    </subcellularLocation>
</comment>
<evidence type="ECO:0000313" key="13">
    <source>
        <dbReference type="Proteomes" id="UP000018468"/>
    </source>
</evidence>
<dbReference type="GO" id="GO:0007204">
    <property type="term" value="P:positive regulation of cytosolic calcium ion concentration"/>
    <property type="evidence" value="ECO:0000318"/>
    <property type="project" value="GO_Central"/>
</dbReference>
<dbReference type="Pfam" id="PF00001">
    <property type="entry name" value="7tm_1"/>
    <property type="match status" value="1"/>
</dbReference>
<dbReference type="GO" id="GO:0005886">
    <property type="term" value="C:plasma membrane"/>
    <property type="evidence" value="ECO:0000318"/>
    <property type="project" value="GO_Central"/>
</dbReference>
<dbReference type="InterPro" id="IPR017452">
    <property type="entry name" value="GPCR_Rhodpsn_7TM"/>
</dbReference>
<dbReference type="InterPro" id="IPR000826">
    <property type="entry name" value="Formyl_rcpt-rel"/>
</dbReference>
<protein>
    <recommendedName>
        <fullName evidence="11">G-protein coupled receptors family 1 profile domain-containing protein</fullName>
    </recommendedName>
</protein>
<evidence type="ECO:0000256" key="6">
    <source>
        <dbReference type="ARBA" id="ARBA00023170"/>
    </source>
</evidence>
<dbReference type="FunFam" id="1.20.1070.10:FF:000402">
    <property type="entry name" value="Uncharacterized protein"/>
    <property type="match status" value="1"/>
</dbReference>
<dbReference type="GeneTree" id="ENSGT01140000282544"/>
<evidence type="ECO:0000259" key="11">
    <source>
        <dbReference type="PROSITE" id="PS50262"/>
    </source>
</evidence>
<feature type="transmembrane region" description="Helical" evidence="10">
    <location>
        <begin position="39"/>
        <end position="63"/>
    </location>
</feature>
<evidence type="ECO:0000256" key="10">
    <source>
        <dbReference type="SAM" id="Phobius"/>
    </source>
</evidence>
<evidence type="ECO:0000256" key="3">
    <source>
        <dbReference type="ARBA" id="ARBA00022989"/>
    </source>
</evidence>
<feature type="transmembrane region" description="Helical" evidence="10">
    <location>
        <begin position="159"/>
        <end position="181"/>
    </location>
</feature>
<evidence type="ECO:0000256" key="7">
    <source>
        <dbReference type="ARBA" id="ARBA00023224"/>
    </source>
</evidence>
<dbReference type="eggNOG" id="KOG3656">
    <property type="taxonomic scope" value="Eukaryota"/>
</dbReference>
<dbReference type="InterPro" id="IPR000276">
    <property type="entry name" value="GPCR_Rhodpsn"/>
</dbReference>
<feature type="transmembrane region" description="Helical" evidence="10">
    <location>
        <begin position="126"/>
        <end position="147"/>
    </location>
</feature>
<keyword evidence="13" id="KW-1185">Reference proteome</keyword>
<organism evidence="12 13">
    <name type="scientific">Lepisosteus oculatus</name>
    <name type="common">Spotted gar</name>
    <dbReference type="NCBI Taxonomy" id="7918"/>
    <lineage>
        <taxon>Eukaryota</taxon>
        <taxon>Metazoa</taxon>
        <taxon>Chordata</taxon>
        <taxon>Craniata</taxon>
        <taxon>Vertebrata</taxon>
        <taxon>Euteleostomi</taxon>
        <taxon>Actinopterygii</taxon>
        <taxon>Neopterygii</taxon>
        <taxon>Holostei</taxon>
        <taxon>Semionotiformes</taxon>
        <taxon>Lepisosteidae</taxon>
        <taxon>Lepisosteus</taxon>
    </lineage>
</organism>
<dbReference type="PANTHER" id="PTHR24225:SF52">
    <property type="entry name" value="C3A ANAPHYLATOXIN CHEMOTACTIC RECEPTOR-LIKE"/>
    <property type="match status" value="1"/>
</dbReference>
<keyword evidence="5 10" id="KW-0472">Membrane</keyword>
<dbReference type="GO" id="GO:0007200">
    <property type="term" value="P:phospholipase C-activating G protein-coupled receptor signaling pathway"/>
    <property type="evidence" value="ECO:0000318"/>
    <property type="project" value="GO_Central"/>
</dbReference>
<comment type="similarity">
    <text evidence="9">Belongs to the G-protein coupled receptor 1 family.</text>
</comment>
<evidence type="ECO:0000256" key="5">
    <source>
        <dbReference type="ARBA" id="ARBA00023136"/>
    </source>
</evidence>
<reference evidence="12" key="3">
    <citation type="submission" date="2025-09" db="UniProtKB">
        <authorList>
            <consortium name="Ensembl"/>
        </authorList>
    </citation>
    <scope>IDENTIFICATION</scope>
</reference>
<dbReference type="AlphaFoldDB" id="W5NM27"/>
<keyword evidence="3 10" id="KW-1133">Transmembrane helix</keyword>
<name>W5NM27_LEPOC</name>
<dbReference type="GO" id="GO:0004930">
    <property type="term" value="F:G protein-coupled receptor activity"/>
    <property type="evidence" value="ECO:0000318"/>
    <property type="project" value="GO_Central"/>
</dbReference>
<keyword evidence="2 9" id="KW-0812">Transmembrane</keyword>
<sequence>PQQTPSMAVFQTAGVPISPTVAALFGNNTQDPSTEVARVLQMVVTTLIFLVGIPLNGLVVWVLGVRSLRRGGKRSSGSFGMYVVNLALADLLLVLRTPLALGYLAANYHWPFGLPTCRLVMVLRVLGLYSNAFLLCAISVERCLCLLHPLWYRLQRPPWVVPLVCGILWMVSILLSLPYFFTSIIIPYNNHSQCMENTPQNPSKGLFITETLLGFLLPLFIFVTCNLAVLLTAWKTGGTMSPTPTSPRYTKLYRVLFFTMLVFLTCWVPYFTFRFLKTLYGDDTHHPFYISLRKGVFVSLYLVYIKSALNPVLYVFVGKGLGHTIKASLLSAIDRVFNDETSDYSRRKSLRERNSLV</sequence>
<accession>W5NM27</accession>
<dbReference type="PRINTS" id="PR00237">
    <property type="entry name" value="GPCRRHODOPSN"/>
</dbReference>
<dbReference type="SUPFAM" id="SSF81321">
    <property type="entry name" value="Family A G protein-coupled receptor-like"/>
    <property type="match status" value="1"/>
</dbReference>
<evidence type="ECO:0000256" key="9">
    <source>
        <dbReference type="RuleBase" id="RU000688"/>
    </source>
</evidence>
<keyword evidence="4 9" id="KW-0297">G-protein coupled receptor</keyword>
<feature type="transmembrane region" description="Helical" evidence="10">
    <location>
        <begin position="296"/>
        <end position="317"/>
    </location>
</feature>
<keyword evidence="7 9" id="KW-0807">Transducer</keyword>
<dbReference type="FunCoup" id="W5NM27">
    <property type="interactions" value="35"/>
</dbReference>
<evidence type="ECO:0000256" key="4">
    <source>
        <dbReference type="ARBA" id="ARBA00023040"/>
    </source>
</evidence>
<dbReference type="GO" id="GO:0004878">
    <property type="term" value="F:complement component C5a receptor activity"/>
    <property type="evidence" value="ECO:0000318"/>
    <property type="project" value="GO_Central"/>
</dbReference>
<dbReference type="PANTHER" id="PTHR24225">
    <property type="entry name" value="CHEMOTACTIC RECEPTOR"/>
    <property type="match status" value="1"/>
</dbReference>
<feature type="transmembrane region" description="Helical" evidence="10">
    <location>
        <begin position="255"/>
        <end position="276"/>
    </location>
</feature>
<reference evidence="13" key="1">
    <citation type="submission" date="2011-12" db="EMBL/GenBank/DDBJ databases">
        <title>The Draft Genome of Lepisosteus oculatus.</title>
        <authorList>
            <consortium name="The Broad Institute Genome Assembly &amp; Analysis Group"/>
            <consortium name="Computational R&amp;D Group"/>
            <consortium name="and Sequencing Platform"/>
            <person name="Di Palma F."/>
            <person name="Alfoldi J."/>
            <person name="Johnson J."/>
            <person name="Berlin A."/>
            <person name="Gnerre S."/>
            <person name="Jaffe D."/>
            <person name="MacCallum I."/>
            <person name="Young S."/>
            <person name="Walker B.J."/>
            <person name="Lander E.S."/>
            <person name="Lindblad-Toh K."/>
        </authorList>
    </citation>
    <scope>NUCLEOTIDE SEQUENCE [LARGE SCALE GENOMIC DNA]</scope>
</reference>
<dbReference type="PROSITE" id="PS00237">
    <property type="entry name" value="G_PROTEIN_RECEP_F1_1"/>
    <property type="match status" value="1"/>
</dbReference>
<feature type="transmembrane region" description="Helical" evidence="10">
    <location>
        <begin position="212"/>
        <end position="234"/>
    </location>
</feature>
<dbReference type="Proteomes" id="UP000018468">
    <property type="component" value="Linkage group LG14"/>
</dbReference>
<dbReference type="STRING" id="7918.ENSLOCP00000021686"/>
<evidence type="ECO:0000256" key="2">
    <source>
        <dbReference type="ARBA" id="ARBA00022692"/>
    </source>
</evidence>
<proteinExistence type="inferred from homology"/>
<evidence type="ECO:0000256" key="1">
    <source>
        <dbReference type="ARBA" id="ARBA00004141"/>
    </source>
</evidence>
<dbReference type="GO" id="GO:0002430">
    <property type="term" value="P:complement receptor mediated signaling pathway"/>
    <property type="evidence" value="ECO:0000318"/>
    <property type="project" value="GO_Central"/>
</dbReference>
<dbReference type="EMBL" id="AHAT01036877">
    <property type="status" value="NOT_ANNOTATED_CDS"/>
    <property type="molecule type" value="Genomic_DNA"/>
</dbReference>
<dbReference type="PROSITE" id="PS50262">
    <property type="entry name" value="G_PROTEIN_RECEP_F1_2"/>
    <property type="match status" value="1"/>
</dbReference>
<dbReference type="Gene3D" id="1.20.1070.10">
    <property type="entry name" value="Rhodopsin 7-helix transmembrane proteins"/>
    <property type="match status" value="1"/>
</dbReference>
<dbReference type="GO" id="GO:0006954">
    <property type="term" value="P:inflammatory response"/>
    <property type="evidence" value="ECO:0000318"/>
    <property type="project" value="GO_Central"/>
</dbReference>
<evidence type="ECO:0000256" key="8">
    <source>
        <dbReference type="ARBA" id="ARBA00025736"/>
    </source>
</evidence>